<keyword evidence="5" id="KW-0029">Amino-acid transport</keyword>
<feature type="domain" description="ABC transmembrane type-1" evidence="9">
    <location>
        <begin position="16"/>
        <end position="205"/>
    </location>
</feature>
<keyword evidence="2 8" id="KW-0813">Transport</keyword>
<evidence type="ECO:0000256" key="4">
    <source>
        <dbReference type="ARBA" id="ARBA00022692"/>
    </source>
</evidence>
<keyword evidence="4 8" id="KW-0812">Transmembrane</keyword>
<name>A0A9X4QRK0_9BACL</name>
<evidence type="ECO:0000256" key="7">
    <source>
        <dbReference type="ARBA" id="ARBA00023136"/>
    </source>
</evidence>
<dbReference type="Proteomes" id="UP001153404">
    <property type="component" value="Unassembled WGS sequence"/>
</dbReference>
<feature type="transmembrane region" description="Helical" evidence="8">
    <location>
        <begin position="61"/>
        <end position="79"/>
    </location>
</feature>
<evidence type="ECO:0000313" key="11">
    <source>
        <dbReference type="Proteomes" id="UP001153404"/>
    </source>
</evidence>
<dbReference type="AlphaFoldDB" id="A0A9X4QRK0"/>
<dbReference type="SUPFAM" id="SSF161098">
    <property type="entry name" value="MetI-like"/>
    <property type="match status" value="1"/>
</dbReference>
<evidence type="ECO:0000256" key="1">
    <source>
        <dbReference type="ARBA" id="ARBA00004651"/>
    </source>
</evidence>
<dbReference type="PANTHER" id="PTHR30614">
    <property type="entry name" value="MEMBRANE COMPONENT OF AMINO ACID ABC TRANSPORTER"/>
    <property type="match status" value="1"/>
</dbReference>
<evidence type="ECO:0000256" key="2">
    <source>
        <dbReference type="ARBA" id="ARBA00022448"/>
    </source>
</evidence>
<dbReference type="NCBIfam" id="TIGR01726">
    <property type="entry name" value="HEQRo_perm_3TM"/>
    <property type="match status" value="1"/>
</dbReference>
<evidence type="ECO:0000256" key="5">
    <source>
        <dbReference type="ARBA" id="ARBA00022970"/>
    </source>
</evidence>
<dbReference type="PROSITE" id="PS50928">
    <property type="entry name" value="ABC_TM1"/>
    <property type="match status" value="1"/>
</dbReference>
<dbReference type="NCBIfam" id="TIGR03004">
    <property type="entry name" value="ectoine_ehuC"/>
    <property type="match status" value="1"/>
</dbReference>
<dbReference type="Pfam" id="PF00528">
    <property type="entry name" value="BPD_transp_1"/>
    <property type="match status" value="1"/>
</dbReference>
<dbReference type="EMBL" id="JAPDIA010000003">
    <property type="protein sequence ID" value="MDG0809126.1"/>
    <property type="molecule type" value="Genomic_DNA"/>
</dbReference>
<dbReference type="InterPro" id="IPR000515">
    <property type="entry name" value="MetI-like"/>
</dbReference>
<dbReference type="PANTHER" id="PTHR30614:SF0">
    <property type="entry name" value="L-CYSTINE TRANSPORT SYSTEM PERMEASE PROTEIN TCYL"/>
    <property type="match status" value="1"/>
</dbReference>
<evidence type="ECO:0000256" key="6">
    <source>
        <dbReference type="ARBA" id="ARBA00022989"/>
    </source>
</evidence>
<sequence>MNAPWMEFVPLLWEGLKVTAEVAFLAAIAALALSGASGLCRVSKYRTVQWAAKTYTELFRGIPLLVLLIWVYFALPFAGLELPKLAAAVLAIGLNYGAFGSEIVRSSIEAVPAGQREAGIALNFTPAQRMLYLILPQALPRMLPPFGNLLIELVKATSLIYFITLSDLTYQAMILRNNFLPWTPHIFGLLLILYFLLSVVITVVVKWLERRLTEGRV</sequence>
<dbReference type="Gene3D" id="1.10.3720.10">
    <property type="entry name" value="MetI-like"/>
    <property type="match status" value="1"/>
</dbReference>
<dbReference type="CDD" id="cd06261">
    <property type="entry name" value="TM_PBP2"/>
    <property type="match status" value="1"/>
</dbReference>
<dbReference type="GO" id="GO:0043190">
    <property type="term" value="C:ATP-binding cassette (ABC) transporter complex"/>
    <property type="evidence" value="ECO:0007669"/>
    <property type="project" value="InterPro"/>
</dbReference>
<dbReference type="InterPro" id="IPR010065">
    <property type="entry name" value="AA_ABC_transptr_permease_3TM"/>
</dbReference>
<keyword evidence="11" id="KW-1185">Reference proteome</keyword>
<dbReference type="InterPro" id="IPR035906">
    <property type="entry name" value="MetI-like_sf"/>
</dbReference>
<gene>
    <name evidence="10" type="primary">ehuC</name>
    <name evidence="10" type="ORF">OMP40_06845</name>
</gene>
<keyword evidence="3" id="KW-1003">Cell membrane</keyword>
<evidence type="ECO:0000256" key="3">
    <source>
        <dbReference type="ARBA" id="ARBA00022475"/>
    </source>
</evidence>
<comment type="similarity">
    <text evidence="8">Belongs to the binding-protein-dependent transport system permease family.</text>
</comment>
<evidence type="ECO:0000259" key="9">
    <source>
        <dbReference type="PROSITE" id="PS50928"/>
    </source>
</evidence>
<protein>
    <submittedName>
        <fullName evidence="10">Ectoine/hydroxyectoine ABC transporter permease subunit EhuC</fullName>
    </submittedName>
</protein>
<dbReference type="GO" id="GO:0022857">
    <property type="term" value="F:transmembrane transporter activity"/>
    <property type="evidence" value="ECO:0007669"/>
    <property type="project" value="InterPro"/>
</dbReference>
<feature type="transmembrane region" description="Helical" evidence="8">
    <location>
        <begin position="186"/>
        <end position="208"/>
    </location>
</feature>
<proteinExistence type="inferred from homology"/>
<dbReference type="InterPro" id="IPR014342">
    <property type="entry name" value="Ectoine_EhuC"/>
</dbReference>
<accession>A0A9X4QRK0</accession>
<reference evidence="10" key="1">
    <citation type="submission" date="2022-10" db="EMBL/GenBank/DDBJ databases">
        <title>Comparative genomic analysis of Cohnella hashimotonis sp. nov., isolated from the International Space Station.</title>
        <authorList>
            <person name="Simpson A."/>
            <person name="Venkateswaran K."/>
        </authorList>
    </citation>
    <scope>NUCLEOTIDE SEQUENCE</scope>
    <source>
        <strain evidence="10">DSM 28161</strain>
    </source>
</reference>
<feature type="transmembrane region" description="Helical" evidence="8">
    <location>
        <begin position="20"/>
        <end position="40"/>
    </location>
</feature>
<evidence type="ECO:0000313" key="10">
    <source>
        <dbReference type="EMBL" id="MDG0809126.1"/>
    </source>
</evidence>
<comment type="subcellular location">
    <subcellularLocation>
        <location evidence="1 8">Cell membrane</location>
        <topology evidence="1 8">Multi-pass membrane protein</topology>
    </subcellularLocation>
</comment>
<comment type="caution">
    <text evidence="10">The sequence shown here is derived from an EMBL/GenBank/DDBJ whole genome shotgun (WGS) entry which is preliminary data.</text>
</comment>
<keyword evidence="6 8" id="KW-1133">Transmembrane helix</keyword>
<keyword evidence="7 8" id="KW-0472">Membrane</keyword>
<evidence type="ECO:0000256" key="8">
    <source>
        <dbReference type="RuleBase" id="RU363032"/>
    </source>
</evidence>
<organism evidence="10 11">
    <name type="scientific">Cohnella rhizosphaerae</name>
    <dbReference type="NCBI Taxonomy" id="1457232"/>
    <lineage>
        <taxon>Bacteria</taxon>
        <taxon>Bacillati</taxon>
        <taxon>Bacillota</taxon>
        <taxon>Bacilli</taxon>
        <taxon>Bacillales</taxon>
        <taxon>Paenibacillaceae</taxon>
        <taxon>Cohnella</taxon>
    </lineage>
</organism>
<dbReference type="GO" id="GO:0006865">
    <property type="term" value="P:amino acid transport"/>
    <property type="evidence" value="ECO:0007669"/>
    <property type="project" value="UniProtKB-KW"/>
</dbReference>
<dbReference type="InterPro" id="IPR043429">
    <property type="entry name" value="ArtM/GltK/GlnP/TcyL/YhdX-like"/>
</dbReference>